<gene>
    <name evidence="2" type="primary">mviM_1</name>
    <name evidence="2" type="ORF">NCTC13032_02591</name>
</gene>
<dbReference type="GO" id="GO:0000166">
    <property type="term" value="F:nucleotide binding"/>
    <property type="evidence" value="ECO:0007669"/>
    <property type="project" value="InterPro"/>
</dbReference>
<dbReference type="InterPro" id="IPR036291">
    <property type="entry name" value="NAD(P)-bd_dom_sf"/>
</dbReference>
<dbReference type="Gene3D" id="3.40.50.720">
    <property type="entry name" value="NAD(P)-binding Rossmann-like Domain"/>
    <property type="match status" value="1"/>
</dbReference>
<dbReference type="PANTHER" id="PTHR43708">
    <property type="entry name" value="CONSERVED EXPRESSED OXIDOREDUCTASE (EUROFUNG)"/>
    <property type="match status" value="1"/>
</dbReference>
<dbReference type="InterPro" id="IPR000683">
    <property type="entry name" value="Gfo/Idh/MocA-like_OxRdtase_N"/>
</dbReference>
<dbReference type="InterPro" id="IPR051317">
    <property type="entry name" value="Gfo/Idh/MocA_oxidoreduct"/>
</dbReference>
<dbReference type="PANTHER" id="PTHR43708:SF4">
    <property type="entry name" value="OXIDOREDUCTASE YCEM-RELATED"/>
    <property type="match status" value="1"/>
</dbReference>
<evidence type="ECO:0000313" key="3">
    <source>
        <dbReference type="Proteomes" id="UP000310719"/>
    </source>
</evidence>
<evidence type="ECO:0000313" key="2">
    <source>
        <dbReference type="EMBL" id="VTP66554.1"/>
    </source>
</evidence>
<dbReference type="SUPFAM" id="SSF51735">
    <property type="entry name" value="NAD(P)-binding Rossmann-fold domains"/>
    <property type="match status" value="1"/>
</dbReference>
<proteinExistence type="predicted"/>
<evidence type="ECO:0000259" key="1">
    <source>
        <dbReference type="Pfam" id="PF01408"/>
    </source>
</evidence>
<protein>
    <submittedName>
        <fullName evidence="2">Virulence factor mviM homolog</fullName>
    </submittedName>
</protein>
<sequence>MWVFVHTSTVTHYQVVSELLQAGVHVCVDKPLADNLADAERLIDLAAQKKLTLMVGL</sequence>
<name>A0A4U9HQP0_9ENTR</name>
<feature type="domain" description="Gfo/Idh/MocA-like oxidoreductase N-terminal" evidence="1">
    <location>
        <begin position="3"/>
        <end position="56"/>
    </location>
</feature>
<dbReference type="EMBL" id="LR590464">
    <property type="protein sequence ID" value="VTP66554.1"/>
    <property type="molecule type" value="Genomic_DNA"/>
</dbReference>
<organism evidence="2 3">
    <name type="scientific">Leclercia adecarboxylata</name>
    <dbReference type="NCBI Taxonomy" id="83655"/>
    <lineage>
        <taxon>Bacteria</taxon>
        <taxon>Pseudomonadati</taxon>
        <taxon>Pseudomonadota</taxon>
        <taxon>Gammaproteobacteria</taxon>
        <taxon>Enterobacterales</taxon>
        <taxon>Enterobacteriaceae</taxon>
        <taxon>Leclercia</taxon>
    </lineage>
</organism>
<accession>A0A4U9HQP0</accession>
<dbReference type="Pfam" id="PF01408">
    <property type="entry name" value="GFO_IDH_MocA"/>
    <property type="match status" value="1"/>
</dbReference>
<dbReference type="Proteomes" id="UP000310719">
    <property type="component" value="Chromosome"/>
</dbReference>
<reference evidence="2 3" key="1">
    <citation type="submission" date="2019-05" db="EMBL/GenBank/DDBJ databases">
        <authorList>
            <consortium name="Pathogen Informatics"/>
        </authorList>
    </citation>
    <scope>NUCLEOTIDE SEQUENCE [LARGE SCALE GENOMIC DNA]</scope>
    <source>
        <strain evidence="2 3">NCTC13032</strain>
    </source>
</reference>
<dbReference type="AlphaFoldDB" id="A0A4U9HQP0"/>